<dbReference type="InterPro" id="IPR010971">
    <property type="entry name" value="UbiH/COQ6"/>
</dbReference>
<dbReference type="UniPathway" id="UPA00232"/>
<dbReference type="GO" id="GO:0004497">
    <property type="term" value="F:monooxygenase activity"/>
    <property type="evidence" value="ECO:0007669"/>
    <property type="project" value="UniProtKB-KW"/>
</dbReference>
<feature type="domain" description="FAD-binding" evidence="8">
    <location>
        <begin position="13"/>
        <end position="330"/>
    </location>
</feature>
<keyword evidence="5" id="KW-0274">FAD</keyword>
<reference evidence="9" key="2">
    <citation type="submission" date="2020-09" db="EMBL/GenBank/DDBJ databases">
        <authorList>
            <person name="Sun Q."/>
            <person name="Kim S."/>
        </authorList>
    </citation>
    <scope>NUCLEOTIDE SEQUENCE</scope>
    <source>
        <strain evidence="9">KCTC 42097</strain>
    </source>
</reference>
<name>A0A8J3GHD8_9HYPH</name>
<evidence type="ECO:0000313" key="10">
    <source>
        <dbReference type="Proteomes" id="UP000641137"/>
    </source>
</evidence>
<keyword evidence="10" id="KW-1185">Reference proteome</keyword>
<dbReference type="Pfam" id="PF01494">
    <property type="entry name" value="FAD_binding_3"/>
    <property type="match status" value="1"/>
</dbReference>
<comment type="similarity">
    <text evidence="3">Belongs to the UbiH/COQ6 family.</text>
</comment>
<evidence type="ECO:0000256" key="4">
    <source>
        <dbReference type="ARBA" id="ARBA00022630"/>
    </source>
</evidence>
<evidence type="ECO:0000256" key="2">
    <source>
        <dbReference type="ARBA" id="ARBA00004749"/>
    </source>
</evidence>
<dbReference type="PROSITE" id="PS01304">
    <property type="entry name" value="UBIH"/>
    <property type="match status" value="1"/>
</dbReference>
<dbReference type="GO" id="GO:0016705">
    <property type="term" value="F:oxidoreductase activity, acting on paired donors, with incorporation or reduction of molecular oxygen"/>
    <property type="evidence" value="ECO:0007669"/>
    <property type="project" value="InterPro"/>
</dbReference>
<evidence type="ECO:0000256" key="5">
    <source>
        <dbReference type="ARBA" id="ARBA00022827"/>
    </source>
</evidence>
<dbReference type="PRINTS" id="PR00420">
    <property type="entry name" value="RNGMNOXGNASE"/>
</dbReference>
<dbReference type="InterPro" id="IPR018168">
    <property type="entry name" value="Ubi_Hdrlase_CS"/>
</dbReference>
<evidence type="ECO:0000256" key="1">
    <source>
        <dbReference type="ARBA" id="ARBA00001974"/>
    </source>
</evidence>
<dbReference type="NCBIfam" id="NF005599">
    <property type="entry name" value="PRK07333.1"/>
    <property type="match status" value="1"/>
</dbReference>
<evidence type="ECO:0000259" key="8">
    <source>
        <dbReference type="Pfam" id="PF01494"/>
    </source>
</evidence>
<keyword evidence="4" id="KW-0285">Flavoprotein</keyword>
<proteinExistence type="inferred from homology"/>
<dbReference type="Proteomes" id="UP000641137">
    <property type="component" value="Unassembled WGS sequence"/>
</dbReference>
<dbReference type="PANTHER" id="PTHR43876:SF7">
    <property type="entry name" value="UBIQUINONE BIOSYNTHESIS MONOOXYGENASE COQ6, MITOCHONDRIAL"/>
    <property type="match status" value="1"/>
</dbReference>
<comment type="caution">
    <text evidence="9">The sequence shown here is derived from an EMBL/GenBank/DDBJ whole genome shotgun (WGS) entry which is preliminary data.</text>
</comment>
<comment type="cofactor">
    <cofactor evidence="1">
        <name>FAD</name>
        <dbReference type="ChEBI" id="CHEBI:57692"/>
    </cofactor>
</comment>
<dbReference type="GO" id="GO:0006744">
    <property type="term" value="P:ubiquinone biosynthetic process"/>
    <property type="evidence" value="ECO:0007669"/>
    <property type="project" value="UniProtKB-UniPathway"/>
</dbReference>
<dbReference type="NCBIfam" id="TIGR01988">
    <property type="entry name" value="Ubi-OHases"/>
    <property type="match status" value="1"/>
</dbReference>
<evidence type="ECO:0000256" key="6">
    <source>
        <dbReference type="ARBA" id="ARBA00023002"/>
    </source>
</evidence>
<gene>
    <name evidence="9" type="ORF">GCM10010136_22770</name>
</gene>
<protein>
    <submittedName>
        <fullName evidence="9">2-octaprenyl-6-methoxyphenyl hydroxylase</fullName>
    </submittedName>
</protein>
<dbReference type="RefSeq" id="WP_189490190.1">
    <property type="nucleotide sequence ID" value="NZ_BMZO01000007.1"/>
</dbReference>
<dbReference type="InterPro" id="IPR002938">
    <property type="entry name" value="FAD-bd"/>
</dbReference>
<sequence length="414" mass="44655">MTQNGALGGESRIDIVVAGAGYVGLATAVAIAQAQPGLTVRIIDAAPEGAWQKDQRASAIAAAACRMLERLGCWSDIAPHAQAITEMIVTDSKTADPVRPVLLTFSGEVEAGEPFAHMVPNKELNAALRAKAEALGIKLTEGVSVTDFVTEPTFTRLTLSHGETVEASLLIAADGVKSRLREKAGIRTVHWDYGQSGIVCTVAHERPHHGRAVEHFLPAGPFAILPLTGNRSSIVWTEKTTEADRLVGADPLIFESELELRFGLELGEIRAEGKPRAFPLSLTLARDFVRPRFALVGDAAHGIHPIAGQGLNLGFKDAAALAETVVEAARLGQDVGALDILENYQRWRRFDTLRMGATTDVLNRLFSNESTLLRSIRDIGLGLVERMPPLKSYFIDQAASQERNEPRLLQGEAI</sequence>
<dbReference type="FunFam" id="3.50.50.60:FF:000021">
    <property type="entry name" value="Ubiquinone biosynthesis monooxygenase COQ6"/>
    <property type="match status" value="1"/>
</dbReference>
<dbReference type="AlphaFoldDB" id="A0A8J3GHD8"/>
<keyword evidence="6" id="KW-0560">Oxidoreductase</keyword>
<dbReference type="InterPro" id="IPR051205">
    <property type="entry name" value="UbiH/COQ6_monooxygenase"/>
</dbReference>
<dbReference type="PANTHER" id="PTHR43876">
    <property type="entry name" value="UBIQUINONE BIOSYNTHESIS MONOOXYGENASE COQ6, MITOCHONDRIAL"/>
    <property type="match status" value="1"/>
</dbReference>
<comment type="pathway">
    <text evidence="2">Cofactor biosynthesis; ubiquinone biosynthesis.</text>
</comment>
<evidence type="ECO:0000256" key="3">
    <source>
        <dbReference type="ARBA" id="ARBA00005349"/>
    </source>
</evidence>
<accession>A0A8J3GHD8</accession>
<dbReference type="GO" id="GO:0110142">
    <property type="term" value="C:ubiquinone biosynthesis complex"/>
    <property type="evidence" value="ECO:0007669"/>
    <property type="project" value="UniProtKB-ARBA"/>
</dbReference>
<dbReference type="InterPro" id="IPR036188">
    <property type="entry name" value="FAD/NAD-bd_sf"/>
</dbReference>
<evidence type="ECO:0000256" key="7">
    <source>
        <dbReference type="ARBA" id="ARBA00023033"/>
    </source>
</evidence>
<reference evidence="9" key="1">
    <citation type="journal article" date="2014" name="Int. J. Syst. Evol. Microbiol.">
        <title>Complete genome sequence of Corynebacterium casei LMG S-19264T (=DSM 44701T), isolated from a smear-ripened cheese.</title>
        <authorList>
            <consortium name="US DOE Joint Genome Institute (JGI-PGF)"/>
            <person name="Walter F."/>
            <person name="Albersmeier A."/>
            <person name="Kalinowski J."/>
            <person name="Ruckert C."/>
        </authorList>
    </citation>
    <scope>NUCLEOTIDE SEQUENCE</scope>
    <source>
        <strain evidence="9">KCTC 42097</strain>
    </source>
</reference>
<keyword evidence="7" id="KW-0503">Monooxygenase</keyword>
<dbReference type="EMBL" id="BMZO01000007">
    <property type="protein sequence ID" value="GHC74016.1"/>
    <property type="molecule type" value="Genomic_DNA"/>
</dbReference>
<organism evidence="9 10">
    <name type="scientific">Limoniibacter endophyticus</name>
    <dbReference type="NCBI Taxonomy" id="1565040"/>
    <lineage>
        <taxon>Bacteria</taxon>
        <taxon>Pseudomonadati</taxon>
        <taxon>Pseudomonadota</taxon>
        <taxon>Alphaproteobacteria</taxon>
        <taxon>Hyphomicrobiales</taxon>
        <taxon>Bartonellaceae</taxon>
        <taxon>Limoniibacter</taxon>
    </lineage>
</organism>
<dbReference type="Gene3D" id="3.50.50.60">
    <property type="entry name" value="FAD/NAD(P)-binding domain"/>
    <property type="match status" value="2"/>
</dbReference>
<evidence type="ECO:0000313" key="9">
    <source>
        <dbReference type="EMBL" id="GHC74016.1"/>
    </source>
</evidence>
<dbReference type="SUPFAM" id="SSF51905">
    <property type="entry name" value="FAD/NAD(P)-binding domain"/>
    <property type="match status" value="1"/>
</dbReference>
<dbReference type="GO" id="GO:0071949">
    <property type="term" value="F:FAD binding"/>
    <property type="evidence" value="ECO:0007669"/>
    <property type="project" value="InterPro"/>
</dbReference>